<dbReference type="AlphaFoldDB" id="U6L8M4"/>
<name>U6L8M4_EIMTE</name>
<dbReference type="Proteomes" id="UP000030747">
    <property type="component" value="Unassembled WGS sequence"/>
</dbReference>
<organism evidence="2 3">
    <name type="scientific">Eimeria tenella</name>
    <name type="common">Coccidian parasite</name>
    <dbReference type="NCBI Taxonomy" id="5802"/>
    <lineage>
        <taxon>Eukaryota</taxon>
        <taxon>Sar</taxon>
        <taxon>Alveolata</taxon>
        <taxon>Apicomplexa</taxon>
        <taxon>Conoidasida</taxon>
        <taxon>Coccidia</taxon>
        <taxon>Eucoccidiorida</taxon>
        <taxon>Eimeriorina</taxon>
        <taxon>Eimeriidae</taxon>
        <taxon>Eimeria</taxon>
    </lineage>
</organism>
<feature type="region of interest" description="Disordered" evidence="1">
    <location>
        <begin position="1"/>
        <end position="30"/>
    </location>
</feature>
<reference evidence="2" key="1">
    <citation type="submission" date="2013-10" db="EMBL/GenBank/DDBJ databases">
        <title>Genomic analysis of the causative agents of coccidiosis in chickens.</title>
        <authorList>
            <person name="Reid A.J."/>
            <person name="Blake D."/>
            <person name="Billington K."/>
            <person name="Browne H."/>
            <person name="Dunn M."/>
            <person name="Hung S."/>
            <person name="Kawahara F."/>
            <person name="Miranda-Saavedra D."/>
            <person name="Mourier T."/>
            <person name="Nagra H."/>
            <person name="Otto T.D."/>
            <person name="Rawlings N."/>
            <person name="Sanchez A."/>
            <person name="Sanders M."/>
            <person name="Subramaniam C."/>
            <person name="Tay Y."/>
            <person name="Dear P."/>
            <person name="Doerig C."/>
            <person name="Gruber A."/>
            <person name="Parkinson J."/>
            <person name="Shirley M."/>
            <person name="Wan K.L."/>
            <person name="Berriman M."/>
            <person name="Tomley F."/>
            <person name="Pain A."/>
        </authorList>
    </citation>
    <scope>NUCLEOTIDE SEQUENCE [LARGE SCALE GENOMIC DNA]</scope>
    <source>
        <strain evidence="2">Houghton</strain>
    </source>
</reference>
<dbReference type="EMBL" id="HG676579">
    <property type="protein sequence ID" value="CDJ44145.1"/>
    <property type="molecule type" value="Genomic_DNA"/>
</dbReference>
<protein>
    <submittedName>
        <fullName evidence="2">Uncharacterized protein</fullName>
    </submittedName>
</protein>
<gene>
    <name evidence="2" type="ORF">ETH_00038170</name>
</gene>
<reference evidence="2" key="2">
    <citation type="submission" date="2013-10" db="EMBL/GenBank/DDBJ databases">
        <authorList>
            <person name="Aslett M."/>
        </authorList>
    </citation>
    <scope>NUCLEOTIDE SEQUENCE [LARGE SCALE GENOMIC DNA]</scope>
    <source>
        <strain evidence="2">Houghton</strain>
    </source>
</reference>
<accession>U6L8M4</accession>
<evidence type="ECO:0000256" key="1">
    <source>
        <dbReference type="SAM" id="MobiDB-lite"/>
    </source>
</evidence>
<dbReference type="RefSeq" id="XP_013234894.1">
    <property type="nucleotide sequence ID" value="XM_013379440.1"/>
</dbReference>
<sequence>AEGFGSGPSNLQNKLQHLESSKKQNKQINK</sequence>
<evidence type="ECO:0000313" key="3">
    <source>
        <dbReference type="Proteomes" id="UP000030747"/>
    </source>
</evidence>
<evidence type="ECO:0000313" key="2">
    <source>
        <dbReference type="EMBL" id="CDJ44145.1"/>
    </source>
</evidence>
<keyword evidence="3" id="KW-1185">Reference proteome</keyword>
<feature type="non-terminal residue" evidence="2">
    <location>
        <position position="1"/>
    </location>
</feature>
<proteinExistence type="predicted"/>
<dbReference type="GeneID" id="25256675"/>